<dbReference type="Pfam" id="PF13843">
    <property type="entry name" value="DDE_Tnp_1_7"/>
    <property type="match status" value="1"/>
</dbReference>
<protein>
    <recommendedName>
        <fullName evidence="2">PiggyBac transposable element-derived protein domain-containing protein</fullName>
    </recommendedName>
</protein>
<dbReference type="AlphaFoldDB" id="A0A4Y2FNZ3"/>
<evidence type="ECO:0000313" key="3">
    <source>
        <dbReference type="EMBL" id="GBM42228.1"/>
    </source>
</evidence>
<evidence type="ECO:0000259" key="2">
    <source>
        <dbReference type="Pfam" id="PF13843"/>
    </source>
</evidence>
<feature type="region of interest" description="Disordered" evidence="1">
    <location>
        <begin position="88"/>
        <end position="109"/>
    </location>
</feature>
<accession>A0A4Y2FNZ3</accession>
<name>A0A4Y2FNZ3_ARAVE</name>
<sequence length="211" mass="24573">MSRRRKILTQEAILQILQASDSELSDLSEEGDINDSTYEPRIIEGECSSDEQEINISSQEINLEIDRPSTSKTAEILPQGKLTASIKKRKRKTYKWKNEKVNPPPHPGRLDVTQLQILDEEMTPLEYLKRYFPDEFFKDAAYFTNQYSIVKSGKSIKTNAQELQRFSDVNLIMGCVSFSRLKMYWQEEYKYPLVSHNLSRDFCLLEMLSTL</sequence>
<dbReference type="Proteomes" id="UP000499080">
    <property type="component" value="Unassembled WGS sequence"/>
</dbReference>
<proteinExistence type="predicted"/>
<evidence type="ECO:0000256" key="1">
    <source>
        <dbReference type="SAM" id="MobiDB-lite"/>
    </source>
</evidence>
<comment type="caution">
    <text evidence="3">The sequence shown here is derived from an EMBL/GenBank/DDBJ whole genome shotgun (WGS) entry which is preliminary data.</text>
</comment>
<gene>
    <name evidence="3" type="ORF">AVEN_234959_1</name>
</gene>
<dbReference type="PANTHER" id="PTHR47272:SF1">
    <property type="entry name" value="PIGGYBAC TRANSPOSABLE ELEMENT-DERIVED PROTEIN 3-LIKE"/>
    <property type="match status" value="1"/>
</dbReference>
<dbReference type="InterPro" id="IPR029526">
    <property type="entry name" value="PGBD"/>
</dbReference>
<reference evidence="3 4" key="1">
    <citation type="journal article" date="2019" name="Sci. Rep.">
        <title>Orb-weaving spider Araneus ventricosus genome elucidates the spidroin gene catalogue.</title>
        <authorList>
            <person name="Kono N."/>
            <person name="Nakamura H."/>
            <person name="Ohtoshi R."/>
            <person name="Moran D.A.P."/>
            <person name="Shinohara A."/>
            <person name="Yoshida Y."/>
            <person name="Fujiwara M."/>
            <person name="Mori M."/>
            <person name="Tomita M."/>
            <person name="Arakawa K."/>
        </authorList>
    </citation>
    <scope>NUCLEOTIDE SEQUENCE [LARGE SCALE GENOMIC DNA]</scope>
</reference>
<keyword evidence="4" id="KW-1185">Reference proteome</keyword>
<evidence type="ECO:0000313" key="4">
    <source>
        <dbReference type="Proteomes" id="UP000499080"/>
    </source>
</evidence>
<organism evidence="3 4">
    <name type="scientific">Araneus ventricosus</name>
    <name type="common">Orbweaver spider</name>
    <name type="synonym">Epeira ventricosa</name>
    <dbReference type="NCBI Taxonomy" id="182803"/>
    <lineage>
        <taxon>Eukaryota</taxon>
        <taxon>Metazoa</taxon>
        <taxon>Ecdysozoa</taxon>
        <taxon>Arthropoda</taxon>
        <taxon>Chelicerata</taxon>
        <taxon>Arachnida</taxon>
        <taxon>Araneae</taxon>
        <taxon>Araneomorphae</taxon>
        <taxon>Entelegynae</taxon>
        <taxon>Araneoidea</taxon>
        <taxon>Araneidae</taxon>
        <taxon>Araneus</taxon>
    </lineage>
</organism>
<feature type="domain" description="PiggyBac transposable element-derived protein" evidence="2">
    <location>
        <begin position="123"/>
        <end position="200"/>
    </location>
</feature>
<dbReference type="PANTHER" id="PTHR47272">
    <property type="entry name" value="DDE_TNP_1_7 DOMAIN-CONTAINING PROTEIN"/>
    <property type="match status" value="1"/>
</dbReference>
<dbReference type="EMBL" id="BGPR01000991">
    <property type="protein sequence ID" value="GBM42228.1"/>
    <property type="molecule type" value="Genomic_DNA"/>
</dbReference>
<dbReference type="OrthoDB" id="8000247at2759"/>